<protein>
    <submittedName>
        <fullName evidence="4">Tetratricopeptide repeat protein</fullName>
    </submittedName>
</protein>
<dbReference type="EMBL" id="JBDJNQ010000013">
    <property type="protein sequence ID" value="MEN5380070.1"/>
    <property type="molecule type" value="Genomic_DNA"/>
</dbReference>
<dbReference type="SUPFAM" id="SSF48452">
    <property type="entry name" value="TPR-like"/>
    <property type="match status" value="2"/>
</dbReference>
<dbReference type="SMART" id="SM00028">
    <property type="entry name" value="TPR"/>
    <property type="match status" value="6"/>
</dbReference>
<feature type="repeat" description="TPR" evidence="3">
    <location>
        <begin position="101"/>
        <end position="134"/>
    </location>
</feature>
<evidence type="ECO:0000256" key="1">
    <source>
        <dbReference type="ARBA" id="ARBA00022737"/>
    </source>
</evidence>
<comment type="caution">
    <text evidence="4">The sequence shown here is derived from an EMBL/GenBank/DDBJ whole genome shotgun (WGS) entry which is preliminary data.</text>
</comment>
<proteinExistence type="predicted"/>
<accession>A0ABV0BZ68</accession>
<sequence length="407" mass="47570">MQQIQHILRKLFSEERIRVDFSVKGGTTTLLASFAYLPIRELLNFNINIKEEYRDILSELDVAKGLEPVASLLLKGMLSMQAGHDDATKYLYEAQKVQVTALGYSYLALCYFMKGDFDKSIQIYSNAITDFPKEPYFYACRCVLNRCLDDDEGAFYDYQVAKRLDFNYHSLLEWHEHLSYLETLKVDQLELQELESTWEQDPERLDVLTKLALEYVHIYDYQKAIRLYSQGINMADNQAEWYVYRAAIYSKLTLYIEALEDCNQALSIDENCVSAYILRAKLLECLHEHDAALEDYRKAASLNPEHTAIYEERASLFERLGKFEDAIVDYSKLIALMKDDFYPYVLRADMFERIGKQEEALLDYNRAIDLNPYYSDLYQYRAAIRESLGDKVGAESDLQKFEELDEE</sequence>
<gene>
    <name evidence="4" type="ORF">ABE541_22580</name>
</gene>
<feature type="repeat" description="TPR" evidence="3">
    <location>
        <begin position="341"/>
        <end position="374"/>
    </location>
</feature>
<dbReference type="Proteomes" id="UP001409291">
    <property type="component" value="Unassembled WGS sequence"/>
</dbReference>
<evidence type="ECO:0000313" key="4">
    <source>
        <dbReference type="EMBL" id="MEN5380070.1"/>
    </source>
</evidence>
<evidence type="ECO:0000256" key="3">
    <source>
        <dbReference type="PROSITE-ProRule" id="PRU00339"/>
    </source>
</evidence>
<dbReference type="Pfam" id="PF13432">
    <property type="entry name" value="TPR_16"/>
    <property type="match status" value="1"/>
</dbReference>
<organism evidence="4 5">
    <name type="scientific">Sphingobacterium kitahiroshimense</name>
    <dbReference type="NCBI Taxonomy" id="470446"/>
    <lineage>
        <taxon>Bacteria</taxon>
        <taxon>Pseudomonadati</taxon>
        <taxon>Bacteroidota</taxon>
        <taxon>Sphingobacteriia</taxon>
        <taxon>Sphingobacteriales</taxon>
        <taxon>Sphingobacteriaceae</taxon>
        <taxon>Sphingobacterium</taxon>
    </lineage>
</organism>
<keyword evidence="5" id="KW-1185">Reference proteome</keyword>
<dbReference type="InterPro" id="IPR050498">
    <property type="entry name" value="Ycf3"/>
</dbReference>
<dbReference type="Pfam" id="PF13181">
    <property type="entry name" value="TPR_8"/>
    <property type="match status" value="1"/>
</dbReference>
<dbReference type="PANTHER" id="PTHR44858">
    <property type="entry name" value="TETRATRICOPEPTIDE REPEAT PROTEIN 6"/>
    <property type="match status" value="1"/>
</dbReference>
<name>A0ABV0BZ68_9SPHI</name>
<reference evidence="4 5" key="1">
    <citation type="submission" date="2024-04" db="EMBL/GenBank/DDBJ databases">
        <title>WGS of bacteria from Torrens River.</title>
        <authorList>
            <person name="Wyrsch E.R."/>
            <person name="Drigo B."/>
        </authorList>
    </citation>
    <scope>NUCLEOTIDE SEQUENCE [LARGE SCALE GENOMIC DNA]</scope>
    <source>
        <strain evidence="4 5">TWI391</strain>
    </source>
</reference>
<dbReference type="PROSITE" id="PS50005">
    <property type="entry name" value="TPR"/>
    <property type="match status" value="4"/>
</dbReference>
<keyword evidence="1" id="KW-0677">Repeat</keyword>
<dbReference type="InterPro" id="IPR011990">
    <property type="entry name" value="TPR-like_helical_dom_sf"/>
</dbReference>
<evidence type="ECO:0000313" key="5">
    <source>
        <dbReference type="Proteomes" id="UP001409291"/>
    </source>
</evidence>
<feature type="repeat" description="TPR" evidence="3">
    <location>
        <begin position="273"/>
        <end position="306"/>
    </location>
</feature>
<dbReference type="RefSeq" id="WP_183914914.1">
    <property type="nucleotide sequence ID" value="NZ_JBDJNQ010000013.1"/>
</dbReference>
<dbReference type="Gene3D" id="1.25.40.10">
    <property type="entry name" value="Tetratricopeptide repeat domain"/>
    <property type="match status" value="3"/>
</dbReference>
<feature type="repeat" description="TPR" evidence="3">
    <location>
        <begin position="307"/>
        <end position="340"/>
    </location>
</feature>
<keyword evidence="2 3" id="KW-0802">TPR repeat</keyword>
<dbReference type="PANTHER" id="PTHR44858:SF1">
    <property type="entry name" value="UDP-N-ACETYLGLUCOSAMINE--PEPTIDE N-ACETYLGLUCOSAMINYLTRANSFERASE SPINDLY-RELATED"/>
    <property type="match status" value="1"/>
</dbReference>
<evidence type="ECO:0000256" key="2">
    <source>
        <dbReference type="ARBA" id="ARBA00022803"/>
    </source>
</evidence>
<dbReference type="InterPro" id="IPR019734">
    <property type="entry name" value="TPR_rpt"/>
</dbReference>